<organism evidence="1 2">
    <name type="scientific">Pyropia yezoensis</name>
    <name type="common">Susabi-nori</name>
    <name type="synonym">Porphyra yezoensis</name>
    <dbReference type="NCBI Taxonomy" id="2788"/>
    <lineage>
        <taxon>Eukaryota</taxon>
        <taxon>Rhodophyta</taxon>
        <taxon>Bangiophyceae</taxon>
        <taxon>Bangiales</taxon>
        <taxon>Bangiaceae</taxon>
        <taxon>Pyropia</taxon>
    </lineage>
</organism>
<gene>
    <name evidence="1" type="ORF">I4F81_012765</name>
</gene>
<keyword evidence="2" id="KW-1185">Reference proteome</keyword>
<proteinExistence type="predicted"/>
<name>A0ACC3CK56_PYRYE</name>
<comment type="caution">
    <text evidence="1">The sequence shown here is derived from an EMBL/GenBank/DDBJ whole genome shotgun (WGS) entry which is preliminary data.</text>
</comment>
<protein>
    <submittedName>
        <fullName evidence="1">Uncharacterized protein</fullName>
    </submittedName>
</protein>
<evidence type="ECO:0000313" key="2">
    <source>
        <dbReference type="Proteomes" id="UP000798662"/>
    </source>
</evidence>
<dbReference type="Proteomes" id="UP000798662">
    <property type="component" value="Chromosome 3"/>
</dbReference>
<reference evidence="1" key="1">
    <citation type="submission" date="2019-11" db="EMBL/GenBank/DDBJ databases">
        <title>Nori genome reveals adaptations in red seaweeds to the harsh intertidal environment.</title>
        <authorList>
            <person name="Wang D."/>
            <person name="Mao Y."/>
        </authorList>
    </citation>
    <scope>NUCLEOTIDE SEQUENCE</scope>
    <source>
        <tissue evidence="1">Gametophyte</tissue>
    </source>
</reference>
<accession>A0ACC3CK56</accession>
<evidence type="ECO:0000313" key="1">
    <source>
        <dbReference type="EMBL" id="KAK1870303.1"/>
    </source>
</evidence>
<sequence length="270" mass="28201">MHLVCAAGGGWIESWRGWLGMIDVPRLWWGSCGLSWRSRRVRYQARQLTTIPVNDWVAVDFSFETLVMVMTMVGWSPSRPRLPWHLYSMSTDAVMQPEQVMEALLGRQRVLRALLDELTEHQRTAAHIAHLTATLSSTSAALAALHTSLSSAEASLQAALDAARPRLAAAAAATAHPLPVADLIASGARLAPAIAAPPGWAPPQPLGGSVPPAVTDEAMRAGRLASLAGGVFAPPGEDGGVAGSGATEGAGAEEDGDGSSESDSDEEGSV</sequence>
<dbReference type="EMBL" id="CM020620">
    <property type="protein sequence ID" value="KAK1870303.1"/>
    <property type="molecule type" value="Genomic_DNA"/>
</dbReference>